<comment type="pathway">
    <text evidence="8">Cofactor biosynthesis; biotin biosynthesis; biotin from 7,8-diaminononanoate: step 1/2.</text>
</comment>
<dbReference type="GO" id="GO:0005524">
    <property type="term" value="F:ATP binding"/>
    <property type="evidence" value="ECO:0007669"/>
    <property type="project" value="UniProtKB-UniRule"/>
</dbReference>
<evidence type="ECO:0000256" key="2">
    <source>
        <dbReference type="ARBA" id="ARBA00022598"/>
    </source>
</evidence>
<keyword evidence="1 8" id="KW-0963">Cytoplasm</keyword>
<keyword evidence="4 8" id="KW-0547">Nucleotide-binding</keyword>
<dbReference type="NCBIfam" id="TIGR00347">
    <property type="entry name" value="bioD"/>
    <property type="match status" value="1"/>
</dbReference>
<evidence type="ECO:0000256" key="7">
    <source>
        <dbReference type="ARBA" id="ARBA00022842"/>
    </source>
</evidence>
<dbReference type="InterPro" id="IPR027417">
    <property type="entry name" value="P-loop_NTPase"/>
</dbReference>
<dbReference type="InterPro" id="IPR004472">
    <property type="entry name" value="DTB_synth_BioD"/>
</dbReference>
<keyword evidence="10" id="KW-1185">Reference proteome</keyword>
<feature type="binding site" evidence="8">
    <location>
        <begin position="117"/>
        <end position="120"/>
    </location>
    <ligand>
        <name>ATP</name>
        <dbReference type="ChEBI" id="CHEBI:30616"/>
    </ligand>
</feature>
<comment type="subcellular location">
    <subcellularLocation>
        <location evidence="8">Cytoplasm</location>
    </subcellularLocation>
</comment>
<dbReference type="PIRSF" id="PIRSF006755">
    <property type="entry name" value="DTB_synth"/>
    <property type="match status" value="1"/>
</dbReference>
<dbReference type="EMBL" id="JAMQGP010000007">
    <property type="protein sequence ID" value="MCM2680628.1"/>
    <property type="molecule type" value="Genomic_DNA"/>
</dbReference>
<keyword evidence="6 8" id="KW-0067">ATP-binding</keyword>
<feature type="binding site" evidence="8">
    <location>
        <position position="16"/>
    </location>
    <ligand>
        <name>Mg(2+)</name>
        <dbReference type="ChEBI" id="CHEBI:18420"/>
    </ligand>
</feature>
<evidence type="ECO:0000256" key="3">
    <source>
        <dbReference type="ARBA" id="ARBA00022723"/>
    </source>
</evidence>
<dbReference type="GO" id="GO:0009102">
    <property type="term" value="P:biotin biosynthetic process"/>
    <property type="evidence" value="ECO:0007669"/>
    <property type="project" value="UniProtKB-UniRule"/>
</dbReference>
<dbReference type="HAMAP" id="MF_00336">
    <property type="entry name" value="BioD"/>
    <property type="match status" value="1"/>
</dbReference>
<keyword evidence="3 8" id="KW-0479">Metal-binding</keyword>
<organism evidence="9 10">
    <name type="scientific">Echinimonas agarilytica</name>
    <dbReference type="NCBI Taxonomy" id="1215918"/>
    <lineage>
        <taxon>Bacteria</taxon>
        <taxon>Pseudomonadati</taxon>
        <taxon>Pseudomonadota</taxon>
        <taxon>Gammaproteobacteria</taxon>
        <taxon>Alteromonadales</taxon>
        <taxon>Echinimonadaceae</taxon>
        <taxon>Echinimonas</taxon>
    </lineage>
</organism>
<gene>
    <name evidence="8 9" type="primary">bioD</name>
    <name evidence="9" type="ORF">NAF29_13245</name>
</gene>
<dbReference type="Proteomes" id="UP001165393">
    <property type="component" value="Unassembled WGS sequence"/>
</dbReference>
<reference evidence="9 10" key="1">
    <citation type="journal article" date="2013" name="Antonie Van Leeuwenhoek">
        <title>Echinimonas agarilytica gen. nov., sp. nov., a new gammaproteobacterium isolated from the sea urchin Strongylocentrotus intermedius.</title>
        <authorList>
            <person name="Nedashkovskaya O.I."/>
            <person name="Stenkova A.M."/>
            <person name="Zhukova N.V."/>
            <person name="Van Trappen S."/>
            <person name="Lee J.S."/>
            <person name="Kim S.B."/>
        </authorList>
    </citation>
    <scope>NUCLEOTIDE SEQUENCE [LARGE SCALE GENOMIC DNA]</scope>
    <source>
        <strain evidence="9 10">KMM 6351</strain>
    </source>
</reference>
<dbReference type="AlphaFoldDB" id="A0AA41W8Q3"/>
<dbReference type="FunFam" id="3.40.50.300:FF:000292">
    <property type="entry name" value="ATP-dependent dethiobiotin synthetase BioD"/>
    <property type="match status" value="1"/>
</dbReference>
<feature type="binding site" evidence="8">
    <location>
        <begin position="12"/>
        <end position="17"/>
    </location>
    <ligand>
        <name>ATP</name>
        <dbReference type="ChEBI" id="CHEBI:30616"/>
    </ligand>
</feature>
<dbReference type="Gene3D" id="3.40.50.300">
    <property type="entry name" value="P-loop containing nucleotide triphosphate hydrolases"/>
    <property type="match status" value="1"/>
</dbReference>
<evidence type="ECO:0000256" key="5">
    <source>
        <dbReference type="ARBA" id="ARBA00022756"/>
    </source>
</evidence>
<dbReference type="EC" id="6.3.3.3" evidence="8"/>
<comment type="function">
    <text evidence="8">Catalyzes a mechanistically unusual reaction, the ATP-dependent insertion of CO2 between the N7 and N8 nitrogen atoms of 7,8-diaminopelargonic acid (DAPA, also called 7,8-diammoniononanoate) to form a ureido ring.</text>
</comment>
<comment type="similarity">
    <text evidence="8">Belongs to the dethiobiotin synthetase family.</text>
</comment>
<proteinExistence type="inferred from homology"/>
<accession>A0AA41W8Q3</accession>
<comment type="caution">
    <text evidence="9">The sequence shown here is derived from an EMBL/GenBank/DDBJ whole genome shotgun (WGS) entry which is preliminary data.</text>
</comment>
<name>A0AA41W8Q3_9GAMM</name>
<comment type="caution">
    <text evidence="8">Lacks conserved residue(s) required for the propagation of feature annotation.</text>
</comment>
<comment type="cofactor">
    <cofactor evidence="8">
        <name>Mg(2+)</name>
        <dbReference type="ChEBI" id="CHEBI:18420"/>
    </cofactor>
</comment>
<dbReference type="Pfam" id="PF13500">
    <property type="entry name" value="AAA_26"/>
    <property type="match status" value="1"/>
</dbReference>
<comment type="catalytic activity">
    <reaction evidence="8">
        <text>(7R,8S)-7,8-diammoniononanoate + CO2 + ATP = (4R,5S)-dethiobiotin + ADP + phosphate + 3 H(+)</text>
        <dbReference type="Rhea" id="RHEA:15805"/>
        <dbReference type="ChEBI" id="CHEBI:15378"/>
        <dbReference type="ChEBI" id="CHEBI:16526"/>
        <dbReference type="ChEBI" id="CHEBI:30616"/>
        <dbReference type="ChEBI" id="CHEBI:43474"/>
        <dbReference type="ChEBI" id="CHEBI:149469"/>
        <dbReference type="ChEBI" id="CHEBI:149473"/>
        <dbReference type="ChEBI" id="CHEBI:456216"/>
        <dbReference type="EC" id="6.3.3.3"/>
    </reaction>
</comment>
<feature type="binding site" evidence="8">
    <location>
        <begin position="178"/>
        <end position="179"/>
    </location>
    <ligand>
        <name>ATP</name>
        <dbReference type="ChEBI" id="CHEBI:30616"/>
    </ligand>
</feature>
<dbReference type="CDD" id="cd03109">
    <property type="entry name" value="DTBS"/>
    <property type="match status" value="1"/>
</dbReference>
<dbReference type="RefSeq" id="WP_251262114.1">
    <property type="nucleotide sequence ID" value="NZ_JAMQGP010000007.1"/>
</dbReference>
<dbReference type="PANTHER" id="PTHR43210:SF5">
    <property type="entry name" value="DETHIOBIOTIN SYNTHETASE"/>
    <property type="match status" value="1"/>
</dbReference>
<comment type="subunit">
    <text evidence="8">Homodimer.</text>
</comment>
<keyword evidence="7 8" id="KW-0460">Magnesium</keyword>
<evidence type="ECO:0000313" key="10">
    <source>
        <dbReference type="Proteomes" id="UP001165393"/>
    </source>
</evidence>
<evidence type="ECO:0000313" key="9">
    <source>
        <dbReference type="EMBL" id="MCM2680628.1"/>
    </source>
</evidence>
<feature type="binding site" evidence="8">
    <location>
        <position position="54"/>
    </location>
    <ligand>
        <name>ATP</name>
        <dbReference type="ChEBI" id="CHEBI:30616"/>
    </ligand>
</feature>
<evidence type="ECO:0000256" key="8">
    <source>
        <dbReference type="HAMAP-Rule" id="MF_00336"/>
    </source>
</evidence>
<dbReference type="GO" id="GO:0004141">
    <property type="term" value="F:dethiobiotin synthase activity"/>
    <property type="evidence" value="ECO:0007669"/>
    <property type="project" value="UniProtKB-UniRule"/>
</dbReference>
<dbReference type="GO" id="GO:0000287">
    <property type="term" value="F:magnesium ion binding"/>
    <property type="evidence" value="ECO:0007669"/>
    <property type="project" value="UniProtKB-UniRule"/>
</dbReference>
<dbReference type="PANTHER" id="PTHR43210">
    <property type="entry name" value="DETHIOBIOTIN SYNTHETASE"/>
    <property type="match status" value="1"/>
</dbReference>
<feature type="active site" evidence="8">
    <location>
        <position position="37"/>
    </location>
</feature>
<dbReference type="GO" id="GO:0042803">
    <property type="term" value="F:protein homodimerization activity"/>
    <property type="evidence" value="ECO:0007669"/>
    <property type="project" value="UniProtKB-ARBA"/>
</dbReference>
<feature type="binding site" evidence="8">
    <location>
        <position position="117"/>
    </location>
    <ligand>
        <name>Mg(2+)</name>
        <dbReference type="ChEBI" id="CHEBI:18420"/>
    </ligand>
</feature>
<evidence type="ECO:0000256" key="4">
    <source>
        <dbReference type="ARBA" id="ARBA00022741"/>
    </source>
</evidence>
<protein>
    <recommendedName>
        <fullName evidence="8">ATP-dependent dethiobiotin synthetase BioD</fullName>
        <ecNumber evidence="8">6.3.3.3</ecNumber>
    </recommendedName>
    <alternativeName>
        <fullName evidence="8">DTB synthetase</fullName>
        <shortName evidence="8">DTBS</shortName>
    </alternativeName>
    <alternativeName>
        <fullName evidence="8">Dethiobiotin synthase</fullName>
    </alternativeName>
</protein>
<evidence type="ECO:0000256" key="1">
    <source>
        <dbReference type="ARBA" id="ARBA00022490"/>
    </source>
</evidence>
<evidence type="ECO:0000256" key="6">
    <source>
        <dbReference type="ARBA" id="ARBA00022840"/>
    </source>
</evidence>
<sequence>MTVMFVTGTDTDAGKTFISSAILWGLTQSKVNTLGYKPIAAGAAIENGSLVNSDAALLAKYSAANVDAGDINPICLAPPIAPHIAAQQAGITICEEDLLTHLNQTIEKHAPEFTLVEGAGGWKVPLDLAGNTLADLPKKQRWPVIMVVGMKLGCLNHALLTADAMISDGVALAGWVANCVDPDMKEQSTNIESLKALLPSPCLGVVPFMAQAEPERAWSYIQSGFARYVKH</sequence>
<feature type="binding site" evidence="8">
    <location>
        <position position="54"/>
    </location>
    <ligand>
        <name>Mg(2+)</name>
        <dbReference type="ChEBI" id="CHEBI:18420"/>
    </ligand>
</feature>
<keyword evidence="5 8" id="KW-0093">Biotin biosynthesis</keyword>
<dbReference type="GO" id="GO:0005829">
    <property type="term" value="C:cytosol"/>
    <property type="evidence" value="ECO:0007669"/>
    <property type="project" value="TreeGrafter"/>
</dbReference>
<keyword evidence="2 8" id="KW-0436">Ligase</keyword>
<dbReference type="SUPFAM" id="SSF52540">
    <property type="entry name" value="P-loop containing nucleoside triphosphate hydrolases"/>
    <property type="match status" value="1"/>
</dbReference>